<dbReference type="InterPro" id="IPR056697">
    <property type="entry name" value="DUF7795"/>
</dbReference>
<comment type="caution">
    <text evidence="3">The sequence shown here is derived from an EMBL/GenBank/DDBJ whole genome shotgun (WGS) entry which is preliminary data.</text>
</comment>
<reference evidence="3 4" key="1">
    <citation type="submission" date="2023-03" db="EMBL/GenBank/DDBJ databases">
        <title>WGS of Gossypium arboreum.</title>
        <authorList>
            <person name="Yu D."/>
        </authorList>
    </citation>
    <scope>NUCLEOTIDE SEQUENCE [LARGE SCALE GENOMIC DNA]</scope>
    <source>
        <tissue evidence="3">Leaf</tissue>
    </source>
</reference>
<organism evidence="3 4">
    <name type="scientific">Gossypium arboreum</name>
    <name type="common">Tree cotton</name>
    <name type="synonym">Gossypium nanking</name>
    <dbReference type="NCBI Taxonomy" id="29729"/>
    <lineage>
        <taxon>Eukaryota</taxon>
        <taxon>Viridiplantae</taxon>
        <taxon>Streptophyta</taxon>
        <taxon>Embryophyta</taxon>
        <taxon>Tracheophyta</taxon>
        <taxon>Spermatophyta</taxon>
        <taxon>Magnoliopsida</taxon>
        <taxon>eudicotyledons</taxon>
        <taxon>Gunneridae</taxon>
        <taxon>Pentapetalae</taxon>
        <taxon>rosids</taxon>
        <taxon>malvids</taxon>
        <taxon>Malvales</taxon>
        <taxon>Malvaceae</taxon>
        <taxon>Malvoideae</taxon>
        <taxon>Gossypium</taxon>
    </lineage>
</organism>
<dbReference type="Proteomes" id="UP001358586">
    <property type="component" value="Chromosome 11"/>
</dbReference>
<accession>A0ABR0N498</accession>
<keyword evidence="4" id="KW-1185">Reference proteome</keyword>
<evidence type="ECO:0000256" key="1">
    <source>
        <dbReference type="SAM" id="MobiDB-lite"/>
    </source>
</evidence>
<proteinExistence type="predicted"/>
<dbReference type="Pfam" id="PF25071">
    <property type="entry name" value="DUF7795"/>
    <property type="match status" value="1"/>
</dbReference>
<dbReference type="PANTHER" id="PTHR35305">
    <property type="entry name" value="FAD-BINDING PROTEIN"/>
    <property type="match status" value="1"/>
</dbReference>
<feature type="region of interest" description="Disordered" evidence="1">
    <location>
        <begin position="1"/>
        <end position="22"/>
    </location>
</feature>
<sequence>MSNSQGNGEDNEEKAAPRLYQNRDISTRFDLFNVVDERRDDGATAAGERKGEKQDDSVKRTCNERTLLEFNLCSDLGVCLWFNRVTVRSDISTLTHNSSTDASRSTASTQFEWSEIPDTHLRTYTHTARKMRRKECPSKNWRMPLKVTSTRYSLVKGERIVRSVLITRLRMEGEEEKKLKEEAKYKIFQIYKDFLTGVAKLDELVPVGGRLLAGFQQGLEFLRRPPIKKTSKLIENILKANETKRLNSYLEAGCINSHDRVENTSKLHTCLHGLHDHLSKVKSILNELECLLGVATAALQMANEHLSPLMDMESVVGLDPQESSGEDEMTSSRLREPEVTDYAAVMGIIYSMVKQDYTMQNKIVTSLNLKSSSEELESYSLMWSLRPYVNDQTMKLAWKLVP</sequence>
<evidence type="ECO:0000313" key="4">
    <source>
        <dbReference type="Proteomes" id="UP001358586"/>
    </source>
</evidence>
<dbReference type="PANTHER" id="PTHR35305:SF2">
    <property type="entry name" value="FAD-BINDING PROTEIN"/>
    <property type="match status" value="1"/>
</dbReference>
<evidence type="ECO:0000259" key="2">
    <source>
        <dbReference type="Pfam" id="PF25071"/>
    </source>
</evidence>
<dbReference type="EMBL" id="JARKNE010000011">
    <property type="protein sequence ID" value="KAK5785185.1"/>
    <property type="molecule type" value="Genomic_DNA"/>
</dbReference>
<protein>
    <recommendedName>
        <fullName evidence="2">DUF7795 domain-containing protein</fullName>
    </recommendedName>
</protein>
<feature type="domain" description="DUF7795" evidence="2">
    <location>
        <begin position="182"/>
        <end position="303"/>
    </location>
</feature>
<gene>
    <name evidence="3" type="ORF">PVK06_039739</name>
</gene>
<evidence type="ECO:0000313" key="3">
    <source>
        <dbReference type="EMBL" id="KAK5785185.1"/>
    </source>
</evidence>
<name>A0ABR0N498_GOSAR</name>